<dbReference type="InterPro" id="IPR032466">
    <property type="entry name" value="Metal_Hydrolase"/>
</dbReference>
<dbReference type="SUPFAM" id="SSF51556">
    <property type="entry name" value="Metallo-dependent hydrolases"/>
    <property type="match status" value="1"/>
</dbReference>
<evidence type="ECO:0000313" key="1">
    <source>
        <dbReference type="EMBL" id="HGS86568.1"/>
    </source>
</evidence>
<dbReference type="Gene3D" id="3.20.20.140">
    <property type="entry name" value="Metal-dependent hydrolases"/>
    <property type="match status" value="1"/>
</dbReference>
<reference evidence="1" key="1">
    <citation type="journal article" date="2020" name="mSystems">
        <title>Genome- and Community-Level Interaction Insights into Carbon Utilization and Element Cycling Functions of Hydrothermarchaeota in Hydrothermal Sediment.</title>
        <authorList>
            <person name="Zhou Z."/>
            <person name="Liu Y."/>
            <person name="Xu W."/>
            <person name="Pan J."/>
            <person name="Luo Z.H."/>
            <person name="Li M."/>
        </authorList>
    </citation>
    <scope>NUCLEOTIDE SEQUENCE [LARGE SCALE GENOMIC DNA]</scope>
    <source>
        <strain evidence="1">SpSt-556</strain>
    </source>
</reference>
<dbReference type="GO" id="GO:0070573">
    <property type="term" value="F:metallodipeptidase activity"/>
    <property type="evidence" value="ECO:0007669"/>
    <property type="project" value="InterPro"/>
</dbReference>
<dbReference type="Pfam" id="PF01244">
    <property type="entry name" value="Peptidase_M19"/>
    <property type="match status" value="1"/>
</dbReference>
<protein>
    <recommendedName>
        <fullName evidence="2">Peptidase M19</fullName>
    </recommendedName>
</protein>
<dbReference type="GO" id="GO:0006508">
    <property type="term" value="P:proteolysis"/>
    <property type="evidence" value="ECO:0007669"/>
    <property type="project" value="InterPro"/>
</dbReference>
<dbReference type="PANTHER" id="PTHR10443:SF12">
    <property type="entry name" value="DIPEPTIDASE"/>
    <property type="match status" value="1"/>
</dbReference>
<dbReference type="PROSITE" id="PS51365">
    <property type="entry name" value="RENAL_DIPEPTIDASE_2"/>
    <property type="match status" value="1"/>
</dbReference>
<dbReference type="InterPro" id="IPR008257">
    <property type="entry name" value="Pept_M19"/>
</dbReference>
<dbReference type="EMBL" id="DSXR01000039">
    <property type="protein sequence ID" value="HGS86568.1"/>
    <property type="molecule type" value="Genomic_DNA"/>
</dbReference>
<comment type="caution">
    <text evidence="1">The sequence shown here is derived from an EMBL/GenBank/DDBJ whole genome shotgun (WGS) entry which is preliminary data.</text>
</comment>
<name>A0A7C4Q1F2_9CHLR</name>
<dbReference type="PANTHER" id="PTHR10443">
    <property type="entry name" value="MICROSOMAL DIPEPTIDASE"/>
    <property type="match status" value="1"/>
</dbReference>
<accession>A0A7C4Q1F2</accession>
<gene>
    <name evidence="1" type="ORF">ENT17_03010</name>
</gene>
<evidence type="ECO:0008006" key="2">
    <source>
        <dbReference type="Google" id="ProtNLM"/>
    </source>
</evidence>
<sequence>MKPLLWIDAHQDIAYNALTFGRDVRLSAYETRQREAGSPTVLVNGEALCGWEEFQRGGIGLIVATLFVMPRRYKTGAWEKLDFATPEEAYRLTRAQVDYYLNLCDQSPDQFCLLRNRAELLEHIGRWQAKPPQFPSHSQPVGLVLSMEGAEGVRDQRELEEWWRAGVRLIGPVWAGTRYCGGMYEGDGFTGEGYRLLEQMAEIGYTLDIAHMNETSALQALDRYEGAVVCSHSNAAALLKDELATRRHLSDRVIRRLAERDGVIGVVPFNRFLRSGWKNHEPREWVTLAHLADHVDHICQVTGSVRHVGLGSDFDGGFGYPAVPLELDTIADLPKLADLLMERGFSEQDLHAISHANWQRILEQTLPA</sequence>
<organism evidence="1">
    <name type="scientific">Bellilinea caldifistulae</name>
    <dbReference type="NCBI Taxonomy" id="360411"/>
    <lineage>
        <taxon>Bacteria</taxon>
        <taxon>Bacillati</taxon>
        <taxon>Chloroflexota</taxon>
        <taxon>Anaerolineae</taxon>
        <taxon>Anaerolineales</taxon>
        <taxon>Anaerolineaceae</taxon>
        <taxon>Bellilinea</taxon>
    </lineage>
</organism>
<proteinExistence type="predicted"/>
<dbReference type="AlphaFoldDB" id="A0A7C4Q1F2"/>